<dbReference type="Proteomes" id="UP001143981">
    <property type="component" value="Unassembled WGS sequence"/>
</dbReference>
<name>A0A9W7Y9P4_9FUNG</name>
<accession>A0A9W7Y9P4</accession>
<proteinExistence type="predicted"/>
<sequence length="57" mass="6462">ADEQIAELQKLEYMTPLEGSEEAQQRLQAYSLLKDGITTAADMLEKNLYSTKTKLKN</sequence>
<gene>
    <name evidence="1" type="ORF">LPJ61_004232</name>
</gene>
<organism evidence="1 2">
    <name type="scientific">Coemansia biformis</name>
    <dbReference type="NCBI Taxonomy" id="1286918"/>
    <lineage>
        <taxon>Eukaryota</taxon>
        <taxon>Fungi</taxon>
        <taxon>Fungi incertae sedis</taxon>
        <taxon>Zoopagomycota</taxon>
        <taxon>Kickxellomycotina</taxon>
        <taxon>Kickxellomycetes</taxon>
        <taxon>Kickxellales</taxon>
        <taxon>Kickxellaceae</taxon>
        <taxon>Coemansia</taxon>
    </lineage>
</organism>
<comment type="caution">
    <text evidence="1">The sequence shown here is derived from an EMBL/GenBank/DDBJ whole genome shotgun (WGS) entry which is preliminary data.</text>
</comment>
<evidence type="ECO:0000313" key="1">
    <source>
        <dbReference type="EMBL" id="KAJ1728082.1"/>
    </source>
</evidence>
<evidence type="ECO:0000313" key="2">
    <source>
        <dbReference type="Proteomes" id="UP001143981"/>
    </source>
</evidence>
<reference evidence="1" key="1">
    <citation type="submission" date="2022-07" db="EMBL/GenBank/DDBJ databases">
        <title>Phylogenomic reconstructions and comparative analyses of Kickxellomycotina fungi.</title>
        <authorList>
            <person name="Reynolds N.K."/>
            <person name="Stajich J.E."/>
            <person name="Barry K."/>
            <person name="Grigoriev I.V."/>
            <person name="Crous P."/>
            <person name="Smith M.E."/>
        </authorList>
    </citation>
    <scope>NUCLEOTIDE SEQUENCE</scope>
    <source>
        <strain evidence="1">BCRC 34381</strain>
    </source>
</reference>
<dbReference type="AlphaFoldDB" id="A0A9W7Y9P4"/>
<protein>
    <submittedName>
        <fullName evidence="1">Uncharacterized protein</fullName>
    </submittedName>
</protein>
<feature type="non-terminal residue" evidence="1">
    <location>
        <position position="1"/>
    </location>
</feature>
<dbReference type="EMBL" id="JANBOI010000902">
    <property type="protein sequence ID" value="KAJ1728082.1"/>
    <property type="molecule type" value="Genomic_DNA"/>
</dbReference>
<keyword evidence="2" id="KW-1185">Reference proteome</keyword>